<accession>A0A834I6I7</accession>
<gene>
    <name evidence="2" type="ORF">GWI33_014899</name>
</gene>
<name>A0A834I6I7_RHYFE</name>
<feature type="compositionally biased region" description="Basic and acidic residues" evidence="1">
    <location>
        <begin position="43"/>
        <end position="56"/>
    </location>
</feature>
<feature type="region of interest" description="Disordered" evidence="1">
    <location>
        <begin position="29"/>
        <end position="57"/>
    </location>
</feature>
<evidence type="ECO:0000313" key="2">
    <source>
        <dbReference type="EMBL" id="KAF7272350.1"/>
    </source>
</evidence>
<evidence type="ECO:0000256" key="1">
    <source>
        <dbReference type="SAM" id="MobiDB-lite"/>
    </source>
</evidence>
<proteinExistence type="predicted"/>
<dbReference type="EMBL" id="JAACXV010013785">
    <property type="protein sequence ID" value="KAF7272350.1"/>
    <property type="molecule type" value="Genomic_DNA"/>
</dbReference>
<organism evidence="2 3">
    <name type="scientific">Rhynchophorus ferrugineus</name>
    <name type="common">Red palm weevil</name>
    <name type="synonym">Curculio ferrugineus</name>
    <dbReference type="NCBI Taxonomy" id="354439"/>
    <lineage>
        <taxon>Eukaryota</taxon>
        <taxon>Metazoa</taxon>
        <taxon>Ecdysozoa</taxon>
        <taxon>Arthropoda</taxon>
        <taxon>Hexapoda</taxon>
        <taxon>Insecta</taxon>
        <taxon>Pterygota</taxon>
        <taxon>Neoptera</taxon>
        <taxon>Endopterygota</taxon>
        <taxon>Coleoptera</taxon>
        <taxon>Polyphaga</taxon>
        <taxon>Cucujiformia</taxon>
        <taxon>Curculionidae</taxon>
        <taxon>Dryophthorinae</taxon>
        <taxon>Rhynchophorus</taxon>
    </lineage>
</organism>
<protein>
    <submittedName>
        <fullName evidence="2">Uncharacterized protein</fullName>
    </submittedName>
</protein>
<comment type="caution">
    <text evidence="2">The sequence shown here is derived from an EMBL/GenBank/DDBJ whole genome shotgun (WGS) entry which is preliminary data.</text>
</comment>
<sequence>MEADEFQVGTLAFVCAYVCVTERRIPISDGEDGVGNGSSFIHHHQDEGRGKPDVRGGRRVLRNVTVRPFESKA</sequence>
<dbReference type="Proteomes" id="UP000625711">
    <property type="component" value="Unassembled WGS sequence"/>
</dbReference>
<evidence type="ECO:0000313" key="3">
    <source>
        <dbReference type="Proteomes" id="UP000625711"/>
    </source>
</evidence>
<keyword evidence="3" id="KW-1185">Reference proteome</keyword>
<reference evidence="2" key="1">
    <citation type="submission" date="2020-08" db="EMBL/GenBank/DDBJ databases">
        <title>Genome sequencing and assembly of the red palm weevil Rhynchophorus ferrugineus.</title>
        <authorList>
            <person name="Dias G.B."/>
            <person name="Bergman C.M."/>
            <person name="Manee M."/>
        </authorList>
    </citation>
    <scope>NUCLEOTIDE SEQUENCE</scope>
    <source>
        <strain evidence="2">AA-2017</strain>
        <tissue evidence="2">Whole larva</tissue>
    </source>
</reference>
<dbReference type="AlphaFoldDB" id="A0A834I6I7"/>